<keyword evidence="5" id="KW-0560">Oxidoreductase</keyword>
<accession>A0ABY6QB39</accession>
<reference evidence="9 10" key="1">
    <citation type="submission" date="2019-02" db="EMBL/GenBank/DDBJ databases">
        <title>Halieaceae_genomes.</title>
        <authorList>
            <person name="Li S.-H."/>
        </authorList>
    </citation>
    <scope>NUCLEOTIDE SEQUENCE [LARGE SCALE GENOMIC DNA]</scope>
    <source>
        <strain evidence="9 10">JH123</strain>
    </source>
</reference>
<dbReference type="Pfam" id="PF06155">
    <property type="entry name" value="GBBH-like_N"/>
    <property type="match status" value="1"/>
</dbReference>
<evidence type="ECO:0000256" key="4">
    <source>
        <dbReference type="ARBA" id="ARBA00022964"/>
    </source>
</evidence>
<feature type="domain" description="TauD/TfdA-like" evidence="7">
    <location>
        <begin position="104"/>
        <end position="340"/>
    </location>
</feature>
<evidence type="ECO:0000256" key="3">
    <source>
        <dbReference type="ARBA" id="ARBA00022723"/>
    </source>
</evidence>
<dbReference type="InterPro" id="IPR038492">
    <property type="entry name" value="GBBH-like_N_sf"/>
</dbReference>
<dbReference type="PANTHER" id="PTHR10696">
    <property type="entry name" value="GAMMA-BUTYROBETAINE HYDROXYLASE-RELATED"/>
    <property type="match status" value="1"/>
</dbReference>
<feature type="domain" description="Gamma-butyrobetaine hydroxylase-like N-terminal" evidence="8">
    <location>
        <begin position="8"/>
        <end position="82"/>
    </location>
</feature>
<evidence type="ECO:0000256" key="5">
    <source>
        <dbReference type="ARBA" id="ARBA00023002"/>
    </source>
</evidence>
<keyword evidence="3" id="KW-0479">Metal-binding</keyword>
<dbReference type="InterPro" id="IPR050411">
    <property type="entry name" value="AlphaKG_dependent_hydroxylases"/>
</dbReference>
<evidence type="ECO:0000256" key="1">
    <source>
        <dbReference type="ARBA" id="ARBA00001954"/>
    </source>
</evidence>
<organism evidence="9 10">
    <name type="scientific">Candidatus Paraluminiphilus aquimaris</name>
    <dbReference type="NCBI Taxonomy" id="2518994"/>
    <lineage>
        <taxon>Bacteria</taxon>
        <taxon>Pseudomonadati</taxon>
        <taxon>Pseudomonadota</taxon>
        <taxon>Gammaproteobacteria</taxon>
        <taxon>Cellvibrionales</taxon>
        <taxon>Halieaceae</taxon>
        <taxon>Candidatus Paraluminiphilus</taxon>
    </lineage>
</organism>
<keyword evidence="4" id="KW-0223">Dioxygenase</keyword>
<evidence type="ECO:0000256" key="6">
    <source>
        <dbReference type="ARBA" id="ARBA00023004"/>
    </source>
</evidence>
<evidence type="ECO:0000259" key="8">
    <source>
        <dbReference type="Pfam" id="PF06155"/>
    </source>
</evidence>
<dbReference type="EMBL" id="CP036501">
    <property type="protein sequence ID" value="UZP75583.1"/>
    <property type="molecule type" value="Genomic_DNA"/>
</dbReference>
<dbReference type="Gene3D" id="3.60.130.10">
    <property type="entry name" value="Clavaminate synthase-like"/>
    <property type="match status" value="1"/>
</dbReference>
<dbReference type="SUPFAM" id="SSF51197">
    <property type="entry name" value="Clavaminate synthase-like"/>
    <property type="match status" value="1"/>
</dbReference>
<protein>
    <submittedName>
        <fullName evidence="9">DUF971 domain-containing protein</fullName>
    </submittedName>
</protein>
<evidence type="ECO:0000313" key="9">
    <source>
        <dbReference type="EMBL" id="UZP75583.1"/>
    </source>
</evidence>
<dbReference type="InterPro" id="IPR042098">
    <property type="entry name" value="TauD-like_sf"/>
</dbReference>
<keyword evidence="10" id="KW-1185">Reference proteome</keyword>
<dbReference type="Pfam" id="PF02668">
    <property type="entry name" value="TauD"/>
    <property type="match status" value="1"/>
</dbReference>
<comment type="cofactor">
    <cofactor evidence="1">
        <name>Fe(2+)</name>
        <dbReference type="ChEBI" id="CHEBI:29033"/>
    </cofactor>
</comment>
<dbReference type="Proteomes" id="UP001317963">
    <property type="component" value="Chromosome"/>
</dbReference>
<evidence type="ECO:0000313" key="10">
    <source>
        <dbReference type="Proteomes" id="UP001317963"/>
    </source>
</evidence>
<name>A0ABY6QB39_9GAMM</name>
<dbReference type="InterPro" id="IPR010376">
    <property type="entry name" value="GBBH-like_N"/>
</dbReference>
<dbReference type="PANTHER" id="PTHR10696:SF25">
    <property type="entry name" value="OXIDOREDUCTASE AIM17-RELATED"/>
    <property type="match status" value="1"/>
</dbReference>
<evidence type="ECO:0000259" key="7">
    <source>
        <dbReference type="Pfam" id="PF02668"/>
    </source>
</evidence>
<keyword evidence="6" id="KW-0408">Iron</keyword>
<gene>
    <name evidence="9" type="ORF">E0F26_06635</name>
</gene>
<comment type="similarity">
    <text evidence="2">Belongs to the gamma-BBH/TMLD family.</text>
</comment>
<evidence type="ECO:0000256" key="2">
    <source>
        <dbReference type="ARBA" id="ARBA00008654"/>
    </source>
</evidence>
<proteinExistence type="inferred from homology"/>
<dbReference type="Gene3D" id="3.30.2020.30">
    <property type="match status" value="1"/>
</dbReference>
<sequence>MNAEALGNVQVNWPDGERMSLPILWLRDVCPCEACRIAQTQEKRFHLATLETVSIETLGVSDEALWVAWTGGHSSQYPRSFLAKDHARVMPQWQPWSDDYTPAYFDFQAFQANDRMALLAIEEFLRSGVLILSNAPTEEATLELLAKRLGPIREVLFERIHNVKVDPRGYNVAHTNLGLPPHNDFASYSWPPSVQALHMLANEASGGRSTIFDGWALLEEFRSAEPEAFDVLCRVEVPFREFDESNETYACEPIIRLNTKGEIVIFRYSNQLMQVMNPADPDTAVFYDAYYKLSRRLFSSDKVRRFRLEGGQILIVASHRVLHGREVIDDAGYRHLQDAYFEHDNVRNMLTVLARSHD</sequence>
<dbReference type="InterPro" id="IPR003819">
    <property type="entry name" value="TauD/TfdA-like"/>
</dbReference>